<keyword evidence="2 6" id="KW-0699">rRNA-binding</keyword>
<dbReference type="HAMAP" id="MF_01475">
    <property type="entry name" value="Ribosomal_eL19"/>
    <property type="match status" value="1"/>
</dbReference>
<protein>
    <recommendedName>
        <fullName evidence="6">Large ribosomal subunit protein eL19</fullName>
    </recommendedName>
</protein>
<gene>
    <name evidence="6" type="primary">rpl19e</name>
    <name evidence="9" type="ORF">ENP55_03705</name>
</gene>
<evidence type="ECO:0000256" key="7">
    <source>
        <dbReference type="SAM" id="MobiDB-lite"/>
    </source>
</evidence>
<keyword evidence="4 6" id="KW-0689">Ribosomal protein</keyword>
<dbReference type="GO" id="GO:0022625">
    <property type="term" value="C:cytosolic large ribosomal subunit"/>
    <property type="evidence" value="ECO:0007669"/>
    <property type="project" value="InterPro"/>
</dbReference>
<dbReference type="NCBIfam" id="NF006343">
    <property type="entry name" value="PRK08570.1"/>
    <property type="match status" value="1"/>
</dbReference>
<dbReference type="CDD" id="cd01418">
    <property type="entry name" value="Ribosomal_L19e_A"/>
    <property type="match status" value="1"/>
</dbReference>
<dbReference type="Pfam" id="PF25476">
    <property type="entry name" value="Ribosomal_L19e_C"/>
    <property type="match status" value="1"/>
</dbReference>
<sequence length="152" mass="17644">MSDLSLQKRLAAEILGVGVSRIRIDPSRAEEVSSAITREEVKRLLKEGAIWVEPVHGIAGVSSKVRKTQRAKGRRRGQGKRKGVKTARLDEKEAWMGRIRKMRRFLRYLRDKNLIDKRTYRRLYRLAKGGAFRNLSSLKLYLKENKILKEVK</sequence>
<feature type="domain" description="Large ribosomal subunit protein eL19" evidence="8">
    <location>
        <begin position="3"/>
        <end position="146"/>
    </location>
</feature>
<feature type="region of interest" description="Disordered" evidence="7">
    <location>
        <begin position="63"/>
        <end position="84"/>
    </location>
</feature>
<dbReference type="SUPFAM" id="SSF48140">
    <property type="entry name" value="Ribosomal protein L19 (L19e)"/>
    <property type="match status" value="1"/>
</dbReference>
<reference evidence="9" key="1">
    <citation type="journal article" date="2020" name="mSystems">
        <title>Genome- and Community-Level Interaction Insights into Carbon Utilization and Element Cycling Functions of Hydrothermarchaeota in Hydrothermal Sediment.</title>
        <authorList>
            <person name="Zhou Z."/>
            <person name="Liu Y."/>
            <person name="Xu W."/>
            <person name="Pan J."/>
            <person name="Luo Z.H."/>
            <person name="Li M."/>
        </authorList>
    </citation>
    <scope>NUCLEOTIDE SEQUENCE [LARGE SCALE GENOMIC DNA]</scope>
    <source>
        <strain evidence="9">SpSt-23</strain>
    </source>
</reference>
<dbReference type="InterPro" id="IPR057260">
    <property type="entry name" value="Ribosomal_L19e_C"/>
</dbReference>
<comment type="similarity">
    <text evidence="1 6">Belongs to the eukaryotic ribosomal protein eL19 family.</text>
</comment>
<dbReference type="InterPro" id="IPR035970">
    <property type="entry name" value="60S_ribosomal_eL19_sf"/>
</dbReference>
<comment type="function">
    <text evidence="6">Binds to the 23S rRNA.</text>
</comment>
<dbReference type="InterPro" id="IPR015972">
    <property type="entry name" value="Ribosomal_eL19_dom1"/>
</dbReference>
<feature type="compositionally biased region" description="Basic residues" evidence="7">
    <location>
        <begin position="64"/>
        <end position="84"/>
    </location>
</feature>
<comment type="subunit">
    <text evidence="6">Part of the 50S ribosomal subunit.</text>
</comment>
<evidence type="ECO:0000256" key="2">
    <source>
        <dbReference type="ARBA" id="ARBA00022730"/>
    </source>
</evidence>
<dbReference type="Gene3D" id="1.10.1200.240">
    <property type="match status" value="1"/>
</dbReference>
<proteinExistence type="inferred from homology"/>
<dbReference type="EMBL" id="DSJT01000022">
    <property type="protein sequence ID" value="HEF87388.1"/>
    <property type="molecule type" value="Genomic_DNA"/>
</dbReference>
<evidence type="ECO:0000256" key="1">
    <source>
        <dbReference type="ARBA" id="ARBA00011082"/>
    </source>
</evidence>
<accession>A0A7C2BL69</accession>
<evidence type="ECO:0000256" key="4">
    <source>
        <dbReference type="ARBA" id="ARBA00022980"/>
    </source>
</evidence>
<dbReference type="InterPro" id="IPR039547">
    <property type="entry name" value="Ribosomal_eL19"/>
</dbReference>
<evidence type="ECO:0000256" key="3">
    <source>
        <dbReference type="ARBA" id="ARBA00022884"/>
    </source>
</evidence>
<dbReference type="InterPro" id="IPR000196">
    <property type="entry name" value="Ribosomal_eL19_dom"/>
</dbReference>
<organism evidence="9">
    <name type="scientific">Thermosphaera aggregans</name>
    <dbReference type="NCBI Taxonomy" id="54254"/>
    <lineage>
        <taxon>Archaea</taxon>
        <taxon>Thermoproteota</taxon>
        <taxon>Thermoprotei</taxon>
        <taxon>Desulfurococcales</taxon>
        <taxon>Desulfurococcaceae</taxon>
        <taxon>Thermosphaera</taxon>
    </lineage>
</organism>
<comment type="caution">
    <text evidence="9">The sequence shown here is derived from an EMBL/GenBank/DDBJ whole genome shotgun (WGS) entry which is preliminary data.</text>
</comment>
<dbReference type="GO" id="GO:0006412">
    <property type="term" value="P:translation"/>
    <property type="evidence" value="ECO:0007669"/>
    <property type="project" value="UniProtKB-UniRule"/>
</dbReference>
<dbReference type="AlphaFoldDB" id="A0A7C2BL69"/>
<dbReference type="Pfam" id="PF01280">
    <property type="entry name" value="Ribosomal_L19e"/>
    <property type="match status" value="1"/>
</dbReference>
<dbReference type="SMART" id="SM01416">
    <property type="entry name" value="Ribosomal_L19e"/>
    <property type="match status" value="1"/>
</dbReference>
<dbReference type="Gene3D" id="1.10.1650.10">
    <property type="match status" value="1"/>
</dbReference>
<dbReference type="InterPro" id="IPR033936">
    <property type="entry name" value="Ribosomal_eL19_arc"/>
</dbReference>
<evidence type="ECO:0000313" key="9">
    <source>
        <dbReference type="EMBL" id="HEF87388.1"/>
    </source>
</evidence>
<dbReference type="FunFam" id="1.10.1650.10:FF:000001">
    <property type="entry name" value="Ribosomal protein L19"/>
    <property type="match status" value="1"/>
</dbReference>
<dbReference type="InterPro" id="IPR057259">
    <property type="entry name" value="Ribosomal_L19e"/>
</dbReference>
<dbReference type="PANTHER" id="PTHR10722">
    <property type="entry name" value="60S RIBOSOMAL PROTEIN L19"/>
    <property type="match status" value="1"/>
</dbReference>
<evidence type="ECO:0000256" key="5">
    <source>
        <dbReference type="ARBA" id="ARBA00023274"/>
    </source>
</evidence>
<dbReference type="GO" id="GO:0070180">
    <property type="term" value="F:large ribosomal subunit rRNA binding"/>
    <property type="evidence" value="ECO:0007669"/>
    <property type="project" value="UniProtKB-UniRule"/>
</dbReference>
<evidence type="ECO:0000259" key="8">
    <source>
        <dbReference type="SMART" id="SM01416"/>
    </source>
</evidence>
<dbReference type="GO" id="GO:0003735">
    <property type="term" value="F:structural constituent of ribosome"/>
    <property type="evidence" value="ECO:0007669"/>
    <property type="project" value="InterPro"/>
</dbReference>
<keyword evidence="5 6" id="KW-0687">Ribonucleoprotein</keyword>
<keyword evidence="3 6" id="KW-0694">RNA-binding</keyword>
<name>A0A7C2BL69_9CREN</name>
<evidence type="ECO:0000256" key="6">
    <source>
        <dbReference type="HAMAP-Rule" id="MF_01475"/>
    </source>
</evidence>